<dbReference type="InterPro" id="IPR002195">
    <property type="entry name" value="Dihydroorotase_CS"/>
</dbReference>
<sequence length="439" mass="46736">MTNSSKSTTILIKNAQINSGGNQLQPQELLIQAGKITAMATEIPIPANFSGQIFDAEHHLVSPGLVDLHVHLRDPGQTYKETIATGSQAAARGGFTYIGAMPNLTPAPDTPAQLAVMNQRNQTEGVVHIGQYATLTTDRRGDQLVDFAGLAATGVLAFSNDGSGIQTADTMYRAMLAAKAVNKPVAAHVEDDSLRHGGVLNAGAKARELGLPGLLEVVQTAQLARDLVLAQATGVHYHVCHVATAAELTLIRQAKAAGVQVTCEVSPHHLLLADQDIPGDDANYKMNPPLRTESDRQAMVAGLLDGTIDCIATDHAPHSQAEKEQGFRQAPFGIVGSETAFALLYTKFVQTGIFTLAQLLNWLSQRPAALFQLNQVGRLVVGGPADLALFDLDHTAPIMVQTFASKGQNSPFIGWPVAGHTVATMVAGQFVYQRQEVQR</sequence>
<comment type="catalytic activity">
    <reaction evidence="7">
        <text>(S)-dihydroorotate + H2O = N-carbamoyl-L-aspartate + H(+)</text>
        <dbReference type="Rhea" id="RHEA:24296"/>
        <dbReference type="ChEBI" id="CHEBI:15377"/>
        <dbReference type="ChEBI" id="CHEBI:15378"/>
        <dbReference type="ChEBI" id="CHEBI:30864"/>
        <dbReference type="ChEBI" id="CHEBI:32814"/>
        <dbReference type="EC" id="3.5.2.3"/>
    </reaction>
</comment>
<dbReference type="PROSITE" id="PS00482">
    <property type="entry name" value="DIHYDROOROTASE_1"/>
    <property type="match status" value="1"/>
</dbReference>
<evidence type="ECO:0000256" key="1">
    <source>
        <dbReference type="ARBA" id="ARBA00002368"/>
    </source>
</evidence>
<feature type="domain" description="Dihydroorotase catalytic" evidence="8">
    <location>
        <begin position="60"/>
        <end position="244"/>
    </location>
</feature>
<proteinExistence type="inferred from homology"/>
<dbReference type="EC" id="3.5.2.3" evidence="7"/>
<dbReference type="SUPFAM" id="SSF51556">
    <property type="entry name" value="Metallo-dependent hydrolases"/>
    <property type="match status" value="1"/>
</dbReference>
<feature type="binding site" evidence="7">
    <location>
        <position position="161"/>
    </location>
    <ligand>
        <name>Zn(2+)</name>
        <dbReference type="ChEBI" id="CHEBI:29105"/>
        <label>2</label>
    </ligand>
</feature>
<feature type="binding site" evidence="7">
    <location>
        <position position="314"/>
    </location>
    <ligand>
        <name>Zn(2+)</name>
        <dbReference type="ChEBI" id="CHEBI:29105"/>
        <label>1</label>
    </ligand>
</feature>
<reference evidence="10" key="1">
    <citation type="journal article" date="2019" name="Int. J. Syst. Evol. Microbiol.">
        <title>The Global Catalogue of Microorganisms (GCM) 10K type strain sequencing project: providing services to taxonomists for standard genome sequencing and annotation.</title>
        <authorList>
            <consortium name="The Broad Institute Genomics Platform"/>
            <consortium name="The Broad Institute Genome Sequencing Center for Infectious Disease"/>
            <person name="Wu L."/>
            <person name="Ma J."/>
        </authorList>
    </citation>
    <scope>NUCLEOTIDE SEQUENCE [LARGE SCALE GENOMIC DNA]</scope>
    <source>
        <strain evidence="10">CCM 8897</strain>
    </source>
</reference>
<protein>
    <recommendedName>
        <fullName evidence="7">Dihydroorotase</fullName>
        <shortName evidence="7">DHOase</shortName>
        <ecNumber evidence="7">3.5.2.3</ecNumber>
    </recommendedName>
</protein>
<comment type="caution">
    <text evidence="9">The sequence shown here is derived from an EMBL/GenBank/DDBJ whole genome shotgun (WGS) entry which is preliminary data.</text>
</comment>
<dbReference type="CDD" id="cd01317">
    <property type="entry name" value="DHOase_IIa"/>
    <property type="match status" value="1"/>
</dbReference>
<feature type="binding site" evidence="7">
    <location>
        <position position="69"/>
    </location>
    <ligand>
        <name>Zn(2+)</name>
        <dbReference type="ChEBI" id="CHEBI:29105"/>
        <label>1</label>
    </ligand>
</feature>
<feature type="binding site" evidence="7">
    <location>
        <begin position="332"/>
        <end position="333"/>
    </location>
    <ligand>
        <name>substrate</name>
    </ligand>
</feature>
<dbReference type="RefSeq" id="WP_125595792.1">
    <property type="nucleotide sequence ID" value="NZ_JBHSSM010000015.1"/>
</dbReference>
<dbReference type="Pfam" id="PF12890">
    <property type="entry name" value="DHOase"/>
    <property type="match status" value="1"/>
</dbReference>
<dbReference type="InterPro" id="IPR050138">
    <property type="entry name" value="DHOase/Allantoinase_Hydrolase"/>
</dbReference>
<feature type="binding site" evidence="7">
    <location>
        <position position="103"/>
    </location>
    <ligand>
        <name>substrate</name>
    </ligand>
</feature>
<feature type="active site" evidence="7">
    <location>
        <position position="314"/>
    </location>
</feature>
<feature type="binding site" evidence="7">
    <location>
        <begin position="71"/>
        <end position="73"/>
    </location>
    <ligand>
        <name>substrate</name>
    </ligand>
</feature>
<keyword evidence="6 7" id="KW-0665">Pyrimidine biosynthesis</keyword>
<dbReference type="Gene3D" id="2.30.40.10">
    <property type="entry name" value="Urease, subunit C, domain 1"/>
    <property type="match status" value="1"/>
</dbReference>
<dbReference type="SUPFAM" id="SSF51338">
    <property type="entry name" value="Composite domain of metallo-dependent hydrolases"/>
    <property type="match status" value="1"/>
</dbReference>
<feature type="binding site" evidence="7">
    <location>
        <position position="241"/>
    </location>
    <ligand>
        <name>Zn(2+)</name>
        <dbReference type="ChEBI" id="CHEBI:29105"/>
        <label>2</label>
    </ligand>
</feature>
<name>A0ABW1UQ34_9LACO</name>
<evidence type="ECO:0000256" key="6">
    <source>
        <dbReference type="ARBA" id="ARBA00022975"/>
    </source>
</evidence>
<comment type="similarity">
    <text evidence="2 7">Belongs to the metallo-dependent hydrolases superfamily. DHOase family. Class I DHOase subfamily.</text>
</comment>
<accession>A0ABW1UQ34</accession>
<dbReference type="EMBL" id="JBHSSM010000015">
    <property type="protein sequence ID" value="MFC6314962.1"/>
    <property type="molecule type" value="Genomic_DNA"/>
</dbReference>
<dbReference type="PANTHER" id="PTHR43668:SF2">
    <property type="entry name" value="ALLANTOINASE"/>
    <property type="match status" value="1"/>
</dbReference>
<evidence type="ECO:0000256" key="4">
    <source>
        <dbReference type="ARBA" id="ARBA00022801"/>
    </source>
</evidence>
<evidence type="ECO:0000256" key="2">
    <source>
        <dbReference type="ARBA" id="ARBA00010286"/>
    </source>
</evidence>
<dbReference type="NCBIfam" id="TIGR00857">
    <property type="entry name" value="pyrC_multi"/>
    <property type="match status" value="1"/>
</dbReference>
<feature type="binding site" evidence="7">
    <location>
        <position position="287"/>
    </location>
    <ligand>
        <name>substrate</name>
    </ligand>
</feature>
<dbReference type="GO" id="GO:0004151">
    <property type="term" value="F:dihydroorotase activity"/>
    <property type="evidence" value="ECO:0007669"/>
    <property type="project" value="UniProtKB-EC"/>
</dbReference>
<dbReference type="PANTHER" id="PTHR43668">
    <property type="entry name" value="ALLANTOINASE"/>
    <property type="match status" value="1"/>
</dbReference>
<dbReference type="HAMAP" id="MF_00220_B">
    <property type="entry name" value="PyrC_classI_B"/>
    <property type="match status" value="1"/>
</dbReference>
<feature type="binding site" evidence="7">
    <location>
        <position position="318"/>
    </location>
    <ligand>
        <name>substrate</name>
    </ligand>
</feature>
<evidence type="ECO:0000256" key="5">
    <source>
        <dbReference type="ARBA" id="ARBA00022833"/>
    </source>
</evidence>
<dbReference type="NCBIfam" id="NF006837">
    <property type="entry name" value="PRK09357.1-2"/>
    <property type="match status" value="1"/>
</dbReference>
<dbReference type="InterPro" id="IPR004722">
    <property type="entry name" value="DHOase"/>
</dbReference>
<evidence type="ECO:0000313" key="10">
    <source>
        <dbReference type="Proteomes" id="UP001596310"/>
    </source>
</evidence>
<dbReference type="Proteomes" id="UP001596310">
    <property type="component" value="Unassembled WGS sequence"/>
</dbReference>
<comment type="pathway">
    <text evidence="7">Pyrimidine metabolism; UMP biosynthesis via de novo pathway; (S)-dihydroorotate from bicarbonate: step 3/3.</text>
</comment>
<keyword evidence="10" id="KW-1185">Reference proteome</keyword>
<keyword evidence="3 7" id="KW-0479">Metal-binding</keyword>
<dbReference type="InterPro" id="IPR024403">
    <property type="entry name" value="DHOase_cat"/>
</dbReference>
<dbReference type="Gene3D" id="3.20.20.140">
    <property type="entry name" value="Metal-dependent hydrolases"/>
    <property type="match status" value="1"/>
</dbReference>
<comment type="cofactor">
    <cofactor evidence="7">
        <name>Zn(2+)</name>
        <dbReference type="ChEBI" id="CHEBI:29105"/>
    </cofactor>
    <text evidence="7">Binds 2 Zn(2+) ions per subunit.</text>
</comment>
<evidence type="ECO:0000256" key="3">
    <source>
        <dbReference type="ARBA" id="ARBA00022723"/>
    </source>
</evidence>
<feature type="binding site" evidence="7">
    <location>
        <position position="71"/>
    </location>
    <ligand>
        <name>Zn(2+)</name>
        <dbReference type="ChEBI" id="CHEBI:29105"/>
        <label>1</label>
    </ligand>
</feature>
<keyword evidence="5 7" id="KW-0862">Zinc</keyword>
<feature type="binding site" evidence="7">
    <location>
        <position position="188"/>
    </location>
    <ligand>
        <name>Zn(2+)</name>
        <dbReference type="ChEBI" id="CHEBI:29105"/>
        <label>2</label>
    </ligand>
</feature>
<evidence type="ECO:0000259" key="8">
    <source>
        <dbReference type="Pfam" id="PF12890"/>
    </source>
</evidence>
<gene>
    <name evidence="7" type="primary">pyrC</name>
    <name evidence="9" type="ORF">ACFQHW_05180</name>
</gene>
<organism evidence="9 10">
    <name type="scientific">Lapidilactobacillus achengensis</name>
    <dbReference type="NCBI Taxonomy" id="2486000"/>
    <lineage>
        <taxon>Bacteria</taxon>
        <taxon>Bacillati</taxon>
        <taxon>Bacillota</taxon>
        <taxon>Bacilli</taxon>
        <taxon>Lactobacillales</taxon>
        <taxon>Lactobacillaceae</taxon>
        <taxon>Lapidilactobacillus</taxon>
    </lineage>
</organism>
<comment type="function">
    <text evidence="1 7">Catalyzes the reversible cyclization of carbamoyl aspartate to dihydroorotate.</text>
</comment>
<evidence type="ECO:0000313" key="9">
    <source>
        <dbReference type="EMBL" id="MFC6314962.1"/>
    </source>
</evidence>
<dbReference type="PROSITE" id="PS00483">
    <property type="entry name" value="DIHYDROOROTASE_2"/>
    <property type="match status" value="1"/>
</dbReference>
<evidence type="ECO:0000256" key="7">
    <source>
        <dbReference type="HAMAP-Rule" id="MF_00220"/>
    </source>
</evidence>
<keyword evidence="4 7" id="KW-0378">Hydrolase</keyword>
<dbReference type="InterPro" id="IPR032466">
    <property type="entry name" value="Metal_Hydrolase"/>
</dbReference>
<dbReference type="InterPro" id="IPR011059">
    <property type="entry name" value="Metal-dep_hydrolase_composite"/>
</dbReference>
<feature type="binding site" evidence="7">
    <location>
        <position position="161"/>
    </location>
    <ligand>
        <name>Zn(2+)</name>
        <dbReference type="ChEBI" id="CHEBI:29105"/>
        <label>1</label>
    </ligand>
</feature>